<protein>
    <recommendedName>
        <fullName evidence="3">Gluconolactonase</fullName>
    </recommendedName>
</protein>
<dbReference type="AlphaFoldDB" id="A0A158KC13"/>
<dbReference type="Proteomes" id="UP000054717">
    <property type="component" value="Unassembled WGS sequence"/>
</dbReference>
<evidence type="ECO:0000313" key="2">
    <source>
        <dbReference type="Proteomes" id="UP000054717"/>
    </source>
</evidence>
<dbReference type="SUPFAM" id="SSF63829">
    <property type="entry name" value="Calcium-dependent phosphotriesterase"/>
    <property type="match status" value="1"/>
</dbReference>
<dbReference type="InterPro" id="IPR011042">
    <property type="entry name" value="6-blade_b-propeller_TolB-like"/>
</dbReference>
<dbReference type="RefSeq" id="WP_087633585.1">
    <property type="nucleotide sequence ID" value="NZ_FCNZ02000043.1"/>
</dbReference>
<dbReference type="STRING" id="326475.AWB66_05882"/>
<organism evidence="1 2">
    <name type="scientific">Caballeronia telluris</name>
    <dbReference type="NCBI Taxonomy" id="326475"/>
    <lineage>
        <taxon>Bacteria</taxon>
        <taxon>Pseudomonadati</taxon>
        <taxon>Pseudomonadota</taxon>
        <taxon>Betaproteobacteria</taxon>
        <taxon>Burkholderiales</taxon>
        <taxon>Burkholderiaceae</taxon>
        <taxon>Caballeronia</taxon>
    </lineage>
</organism>
<keyword evidence="2" id="KW-1185">Reference proteome</keyword>
<reference evidence="1" key="1">
    <citation type="submission" date="2016-01" db="EMBL/GenBank/DDBJ databases">
        <authorList>
            <person name="Peeters Charlotte."/>
        </authorList>
    </citation>
    <scope>NUCLEOTIDE SEQUENCE</scope>
    <source>
        <strain evidence="1">LMG 22936</strain>
    </source>
</reference>
<sequence>MNKKRLSLSPDTLLEKGVLAMPRGIRAIILGASMTGALMGGQVANADDAFSREGGKSEDIFIGDIGDPGNPSDDAIKRVNLSTGAVSVFASTNFPNGLNGVMGIIFNHGDLVASNQNFSDDPSVNGDILRFNGRGTFTNFLVGVKDKGVAFAPQGIVFGGGANEDRHEYQEDHYYVANVIKSGQTCAKVDEGDVREFNEWGAFVRALERTQFKEGFYPRGVVFGPDGMLYVASRGCPTSSDPASSLLGYVLRFNPYTHKLVDVIVTNETVQKQALKFGFHRPEGLVFDDKGYLWVTSFRDTTPAADPSDVNNVDRILKIDVRAKKVVDSLPLSAWGKPRASAQAIIFGPGGKLYIPISGNAPQTTGQLRRCDIYTKSCDTLVKENSEGGGLISPWFPIFRNSDPGTLSYQGR</sequence>
<comment type="caution">
    <text evidence="1">The sequence shown here is derived from an EMBL/GenBank/DDBJ whole genome shotgun (WGS) entry which is preliminary data.</text>
</comment>
<accession>A0A158KC13</accession>
<dbReference type="Gene3D" id="2.120.10.30">
    <property type="entry name" value="TolB, C-terminal domain"/>
    <property type="match status" value="1"/>
</dbReference>
<dbReference type="EMBL" id="FCNZ02000043">
    <property type="protein sequence ID" value="SAL78624.1"/>
    <property type="molecule type" value="Genomic_DNA"/>
</dbReference>
<evidence type="ECO:0008006" key="3">
    <source>
        <dbReference type="Google" id="ProtNLM"/>
    </source>
</evidence>
<evidence type="ECO:0000313" key="1">
    <source>
        <dbReference type="EMBL" id="SAL78624.1"/>
    </source>
</evidence>
<gene>
    <name evidence="1" type="ORF">AWB66_05882</name>
</gene>
<proteinExistence type="predicted"/>
<name>A0A158KC13_9BURK</name>